<evidence type="ECO:0000256" key="2">
    <source>
        <dbReference type="ARBA" id="ARBA00023002"/>
    </source>
</evidence>
<dbReference type="CDD" id="cd08249">
    <property type="entry name" value="enoyl_reductase_like"/>
    <property type="match status" value="1"/>
</dbReference>
<name>A0AAN6UFT3_9PEZI</name>
<proteinExistence type="inferred from homology"/>
<gene>
    <name evidence="3" type="ORF">BT67DRAFT_386948</name>
</gene>
<dbReference type="AlphaFoldDB" id="A0AAN6UFT3"/>
<evidence type="ECO:0000256" key="1">
    <source>
        <dbReference type="ARBA" id="ARBA00008072"/>
    </source>
</evidence>
<dbReference type="InterPro" id="IPR047122">
    <property type="entry name" value="Trans-enoyl_RdTase-like"/>
</dbReference>
<dbReference type="Gene3D" id="3.90.180.10">
    <property type="entry name" value="Medium-chain alcohol dehydrogenases, catalytic domain"/>
    <property type="match status" value="1"/>
</dbReference>
<evidence type="ECO:0000313" key="3">
    <source>
        <dbReference type="EMBL" id="KAK4131831.1"/>
    </source>
</evidence>
<keyword evidence="2" id="KW-0560">Oxidoreductase</keyword>
<protein>
    <submittedName>
        <fullName evidence="3">GroES-like protein</fullName>
    </submittedName>
</protein>
<dbReference type="GO" id="GO:0016651">
    <property type="term" value="F:oxidoreductase activity, acting on NAD(P)H"/>
    <property type="evidence" value="ECO:0007669"/>
    <property type="project" value="InterPro"/>
</dbReference>
<dbReference type="PANTHER" id="PTHR45348">
    <property type="entry name" value="HYPOTHETICAL OXIDOREDUCTASE (EUROFUNG)"/>
    <property type="match status" value="1"/>
</dbReference>
<dbReference type="SUPFAM" id="SSF51735">
    <property type="entry name" value="NAD(P)-binding Rossmann-fold domains"/>
    <property type="match status" value="1"/>
</dbReference>
<dbReference type="InterPro" id="IPR011032">
    <property type="entry name" value="GroES-like_sf"/>
</dbReference>
<dbReference type="InterPro" id="IPR036291">
    <property type="entry name" value="NAD(P)-bd_dom_sf"/>
</dbReference>
<dbReference type="SUPFAM" id="SSF50129">
    <property type="entry name" value="GroES-like"/>
    <property type="match status" value="1"/>
</dbReference>
<reference evidence="3" key="1">
    <citation type="journal article" date="2023" name="Mol. Phylogenet. Evol.">
        <title>Genome-scale phylogeny and comparative genomics of the fungal order Sordariales.</title>
        <authorList>
            <person name="Hensen N."/>
            <person name="Bonometti L."/>
            <person name="Westerberg I."/>
            <person name="Brannstrom I.O."/>
            <person name="Guillou S."/>
            <person name="Cros-Aarteil S."/>
            <person name="Calhoun S."/>
            <person name="Haridas S."/>
            <person name="Kuo A."/>
            <person name="Mondo S."/>
            <person name="Pangilinan J."/>
            <person name="Riley R."/>
            <person name="LaButti K."/>
            <person name="Andreopoulos B."/>
            <person name="Lipzen A."/>
            <person name="Chen C."/>
            <person name="Yan M."/>
            <person name="Daum C."/>
            <person name="Ng V."/>
            <person name="Clum A."/>
            <person name="Steindorff A."/>
            <person name="Ohm R.A."/>
            <person name="Martin F."/>
            <person name="Silar P."/>
            <person name="Natvig D.O."/>
            <person name="Lalanne C."/>
            <person name="Gautier V."/>
            <person name="Ament-Velasquez S.L."/>
            <person name="Kruys A."/>
            <person name="Hutchinson M.I."/>
            <person name="Powell A.J."/>
            <person name="Barry K."/>
            <person name="Miller A.N."/>
            <person name="Grigoriev I.V."/>
            <person name="Debuchy R."/>
            <person name="Gladieux P."/>
            <person name="Hiltunen Thoren M."/>
            <person name="Johannesson H."/>
        </authorList>
    </citation>
    <scope>NUCLEOTIDE SEQUENCE</scope>
    <source>
        <strain evidence="3">CBS 123565</strain>
    </source>
</reference>
<keyword evidence="4" id="KW-1185">Reference proteome</keyword>
<dbReference type="Gene3D" id="3.40.50.720">
    <property type="entry name" value="NAD(P)-binding Rossmann-like Domain"/>
    <property type="match status" value="1"/>
</dbReference>
<evidence type="ECO:0000313" key="4">
    <source>
        <dbReference type="Proteomes" id="UP001304895"/>
    </source>
</evidence>
<dbReference type="PANTHER" id="PTHR45348:SF3">
    <property type="entry name" value="ENOYL REDUCTASE (ER) DOMAIN-CONTAINING PROTEIN"/>
    <property type="match status" value="1"/>
</dbReference>
<accession>A0AAN6UFT3</accession>
<reference evidence="3" key="2">
    <citation type="submission" date="2023-05" db="EMBL/GenBank/DDBJ databases">
        <authorList>
            <consortium name="Lawrence Berkeley National Laboratory"/>
            <person name="Steindorff A."/>
            <person name="Hensen N."/>
            <person name="Bonometti L."/>
            <person name="Westerberg I."/>
            <person name="Brannstrom I.O."/>
            <person name="Guillou S."/>
            <person name="Cros-Aarteil S."/>
            <person name="Calhoun S."/>
            <person name="Haridas S."/>
            <person name="Kuo A."/>
            <person name="Mondo S."/>
            <person name="Pangilinan J."/>
            <person name="Riley R."/>
            <person name="Labutti K."/>
            <person name="Andreopoulos B."/>
            <person name="Lipzen A."/>
            <person name="Chen C."/>
            <person name="Yanf M."/>
            <person name="Daum C."/>
            <person name="Ng V."/>
            <person name="Clum A."/>
            <person name="Ohm R."/>
            <person name="Martin F."/>
            <person name="Silar P."/>
            <person name="Natvig D."/>
            <person name="Lalanne C."/>
            <person name="Gautier V."/>
            <person name="Ament-Velasquez S.L."/>
            <person name="Kruys A."/>
            <person name="Hutchinson M.I."/>
            <person name="Powell A.J."/>
            <person name="Barry K."/>
            <person name="Miller A.N."/>
            <person name="Grigoriev I.V."/>
            <person name="Debuchy R."/>
            <person name="Gladieux P."/>
            <person name="Thoren M.H."/>
            <person name="Johannesson H."/>
        </authorList>
    </citation>
    <scope>NUCLEOTIDE SEQUENCE</scope>
    <source>
        <strain evidence="3">CBS 123565</strain>
    </source>
</reference>
<dbReference type="Proteomes" id="UP001304895">
    <property type="component" value="Unassembled WGS sequence"/>
</dbReference>
<comment type="caution">
    <text evidence="3">The sequence shown here is derived from an EMBL/GenBank/DDBJ whole genome shotgun (WGS) entry which is preliminary data.</text>
</comment>
<organism evidence="3 4">
    <name type="scientific">Trichocladium antarcticum</name>
    <dbReference type="NCBI Taxonomy" id="1450529"/>
    <lineage>
        <taxon>Eukaryota</taxon>
        <taxon>Fungi</taxon>
        <taxon>Dikarya</taxon>
        <taxon>Ascomycota</taxon>
        <taxon>Pezizomycotina</taxon>
        <taxon>Sordariomycetes</taxon>
        <taxon>Sordariomycetidae</taxon>
        <taxon>Sordariales</taxon>
        <taxon>Chaetomiaceae</taxon>
        <taxon>Trichocladium</taxon>
    </lineage>
</organism>
<comment type="similarity">
    <text evidence="1">Belongs to the zinc-containing alcohol dehydrogenase family.</text>
</comment>
<dbReference type="EMBL" id="MU853421">
    <property type="protein sequence ID" value="KAK4131831.1"/>
    <property type="molecule type" value="Genomic_DNA"/>
</dbReference>
<sequence length="385" mass="40773">MASPLPASVPATHPAVAIIAPRQPLQLTTLPTVPPSPSEALVHVTWTASSPLELHRADGGLLLGSNPPFLMASTIGGTILALGTPAAATNPRLRVGDTVFGYVSEASHREAAAQPYATVPLNKLGKLPPNLALPAAVTVPTNLVSALHTLTADLGLSLPWPVPANQRGGDAPILVWGAASSVGLYMLQVLRHWGYGHVLAVASGKHHAELAALGARACFDYRRPGGVVEEITGYVDGLEARAGGARLPFIVDCIGSRDGSLRPLSRIAGRGSKVAVMLPVINVRAGKDRMPEYEMDVSKVLPGGWKDGVELIGVRTHSYAKNEFFRDHLLPEIVPALLEQGVVQPNKQRIVEGSTLLERAQNALDLLRDQVPSGEKLVWRVADEN</sequence>